<feature type="transmembrane region" description="Helical" evidence="1">
    <location>
        <begin position="124"/>
        <end position="141"/>
    </location>
</feature>
<keyword evidence="4" id="KW-1185">Reference proteome</keyword>
<dbReference type="InterPro" id="IPR055314">
    <property type="entry name" value="At2g29880-like"/>
</dbReference>
<feature type="domain" description="At2g29880-like C-terminal" evidence="2">
    <location>
        <begin position="71"/>
        <end position="106"/>
    </location>
</feature>
<gene>
    <name evidence="3" type="ORF">Ddye_017459</name>
</gene>
<proteinExistence type="predicted"/>
<keyword evidence="1" id="KW-0472">Membrane</keyword>
<evidence type="ECO:0000313" key="4">
    <source>
        <dbReference type="Proteomes" id="UP001280121"/>
    </source>
</evidence>
<reference evidence="3" key="1">
    <citation type="journal article" date="2023" name="Plant J.">
        <title>Genome sequences and population genomics provide insights into the demographic history, inbreeding, and mutation load of two 'living fossil' tree species of Dipteronia.</title>
        <authorList>
            <person name="Feng Y."/>
            <person name="Comes H.P."/>
            <person name="Chen J."/>
            <person name="Zhu S."/>
            <person name="Lu R."/>
            <person name="Zhang X."/>
            <person name="Li P."/>
            <person name="Qiu J."/>
            <person name="Olsen K.M."/>
            <person name="Qiu Y."/>
        </authorList>
    </citation>
    <scope>NUCLEOTIDE SEQUENCE</scope>
    <source>
        <strain evidence="3">KIB01</strain>
    </source>
</reference>
<dbReference type="AlphaFoldDB" id="A0AAD9U8R1"/>
<evidence type="ECO:0000256" key="1">
    <source>
        <dbReference type="SAM" id="Phobius"/>
    </source>
</evidence>
<dbReference type="PANTHER" id="PTHR47864:SF2">
    <property type="entry name" value="MYB_SANT-LIKE DNA-BINDING DOMAIN PROTEIN"/>
    <property type="match status" value="1"/>
</dbReference>
<dbReference type="PANTHER" id="PTHR47864">
    <property type="entry name" value="TRANSMEMBRANE PROTEIN"/>
    <property type="match status" value="1"/>
</dbReference>
<protein>
    <recommendedName>
        <fullName evidence="2">At2g29880-like C-terminal domain-containing protein</fullName>
    </recommendedName>
</protein>
<sequence>MTSKKKRNKTDFEGLSSFQNINQADIIEKNSYGIDSIAVDFRGVRSLMEKRESDREKREIEKKEKERKSNIWDAIKETPNLDNSTRYKAIGLLNTKTKKDVFLYLLRNEWLFGNICRCLNMNNLFLVGLNFYYELFIIFYWN</sequence>
<evidence type="ECO:0000259" key="2">
    <source>
        <dbReference type="Pfam" id="PF24769"/>
    </source>
</evidence>
<accession>A0AAD9U8R1</accession>
<dbReference type="Pfam" id="PF24769">
    <property type="entry name" value="At2g29880_C"/>
    <property type="match status" value="1"/>
</dbReference>
<name>A0AAD9U8R1_9ROSI</name>
<dbReference type="Proteomes" id="UP001280121">
    <property type="component" value="Unassembled WGS sequence"/>
</dbReference>
<keyword evidence="1" id="KW-0812">Transmembrane</keyword>
<comment type="caution">
    <text evidence="3">The sequence shown here is derived from an EMBL/GenBank/DDBJ whole genome shotgun (WGS) entry which is preliminary data.</text>
</comment>
<dbReference type="InterPro" id="IPR056253">
    <property type="entry name" value="At2g29880-like_C"/>
</dbReference>
<organism evidence="3 4">
    <name type="scientific">Dipteronia dyeriana</name>
    <dbReference type="NCBI Taxonomy" id="168575"/>
    <lineage>
        <taxon>Eukaryota</taxon>
        <taxon>Viridiplantae</taxon>
        <taxon>Streptophyta</taxon>
        <taxon>Embryophyta</taxon>
        <taxon>Tracheophyta</taxon>
        <taxon>Spermatophyta</taxon>
        <taxon>Magnoliopsida</taxon>
        <taxon>eudicotyledons</taxon>
        <taxon>Gunneridae</taxon>
        <taxon>Pentapetalae</taxon>
        <taxon>rosids</taxon>
        <taxon>malvids</taxon>
        <taxon>Sapindales</taxon>
        <taxon>Sapindaceae</taxon>
        <taxon>Hippocastanoideae</taxon>
        <taxon>Acereae</taxon>
        <taxon>Dipteronia</taxon>
    </lineage>
</organism>
<keyword evidence="1" id="KW-1133">Transmembrane helix</keyword>
<dbReference type="EMBL" id="JANJYI010000005">
    <property type="protein sequence ID" value="KAK2649970.1"/>
    <property type="molecule type" value="Genomic_DNA"/>
</dbReference>
<evidence type="ECO:0000313" key="3">
    <source>
        <dbReference type="EMBL" id="KAK2649970.1"/>
    </source>
</evidence>